<dbReference type="EMBL" id="AWXZ01000039">
    <property type="protein sequence ID" value="ESR23103.1"/>
    <property type="molecule type" value="Genomic_DNA"/>
</dbReference>
<dbReference type="Gene3D" id="3.40.50.10180">
    <property type="entry name" value="Glycerate kinase, MOFRL-like N-terminal domain"/>
    <property type="match status" value="1"/>
</dbReference>
<keyword evidence="4" id="KW-1185">Reference proteome</keyword>
<keyword evidence="3" id="KW-0418">Kinase</keyword>
<evidence type="ECO:0000313" key="3">
    <source>
        <dbReference type="EMBL" id="ESR23103.1"/>
    </source>
</evidence>
<protein>
    <submittedName>
        <fullName evidence="3">D-glycerate 2-kinase</fullName>
        <ecNumber evidence="3">2.7.1.-</ecNumber>
    </submittedName>
</protein>
<dbReference type="PATRIC" id="fig|631454.5.peg.3131"/>
<dbReference type="eggNOG" id="COG2379">
    <property type="taxonomic scope" value="Bacteria"/>
</dbReference>
<keyword evidence="3" id="KW-0808">Transferase</keyword>
<dbReference type="SUPFAM" id="SSF82544">
    <property type="entry name" value="GckA/TtuD-like"/>
    <property type="match status" value="1"/>
</dbReference>
<dbReference type="Gene3D" id="3.40.1480.10">
    <property type="entry name" value="MOFRL domain"/>
    <property type="match status" value="1"/>
</dbReference>
<dbReference type="InterPro" id="IPR025286">
    <property type="entry name" value="MOFRL_assoc_dom"/>
</dbReference>
<dbReference type="Proteomes" id="UP000017819">
    <property type="component" value="Unassembled WGS sequence"/>
</dbReference>
<reference evidence="3 4" key="1">
    <citation type="journal article" date="2014" name="Genome Announc.">
        <title>Draft Genome Sequence of Lutibaculum baratangense Strain AMV1T, Isolated from a Mud Volcano in Andamans, India.</title>
        <authorList>
            <person name="Singh A."/>
            <person name="Sreenivas A."/>
            <person name="Sathyanarayana Reddy G."/>
            <person name="Pinnaka A.K."/>
            <person name="Shivaji S."/>
        </authorList>
    </citation>
    <scope>NUCLEOTIDE SEQUENCE [LARGE SCALE GENOMIC DNA]</scope>
    <source>
        <strain evidence="3 4">AMV1</strain>
    </source>
</reference>
<evidence type="ECO:0000313" key="4">
    <source>
        <dbReference type="Proteomes" id="UP000017819"/>
    </source>
</evidence>
<dbReference type="Pfam" id="PF05161">
    <property type="entry name" value="MOFRL"/>
    <property type="match status" value="1"/>
</dbReference>
<dbReference type="Pfam" id="PF13660">
    <property type="entry name" value="DUF4147"/>
    <property type="match status" value="1"/>
</dbReference>
<dbReference type="InterPro" id="IPR039760">
    <property type="entry name" value="MOFRL_protein"/>
</dbReference>
<comment type="caution">
    <text evidence="3">The sequence shown here is derived from an EMBL/GenBank/DDBJ whole genome shotgun (WGS) entry which is preliminary data.</text>
</comment>
<feature type="domain" description="MOFRL-associated" evidence="2">
    <location>
        <begin position="9"/>
        <end position="235"/>
    </location>
</feature>
<dbReference type="AlphaFoldDB" id="V4T997"/>
<feature type="domain" description="MOFRL" evidence="1">
    <location>
        <begin position="312"/>
        <end position="420"/>
    </location>
</feature>
<sequence length="446" mass="45739">MNEKSRGFLRELYDAAVAAAHPDVCLPPHLPEPPQGRLIILAAGKAAGAMVEAAERHYLDVLGLAPERIEGVGVTRYGYAGPTRVVTMVEAAHPVPDRNGVAAAVAALELAASAGEDDLVLVLLSGGGSALWIAPPIGVSLSDKQELTRLLLRSGATISEINTVRRSLSRIKGGRLAAAAHPARVLTLAISDVPHDDPLAIASGPTVADPGDPAEALRILNRYAIEPQPAIAAALESAQDRPGPGDPRLAKAEYRLVAAPNLALEAAARLARERGWETTSLGADLEGEARDVGRDHARQAINLVREGAKPTVLLSGGELTVTIAGGGRGGPNQEFALGLAIALDGQPGVSALAADTDGADGGSGADDDPAGAFVFPDTLERAREAGLDAADHLARNDSTTFFEGLGDLLTCGPTRTNVNDFRAVLVDTGGNGDQLAPGGQQTDAGS</sequence>
<organism evidence="3 4">
    <name type="scientific">Lutibaculum baratangense AMV1</name>
    <dbReference type="NCBI Taxonomy" id="631454"/>
    <lineage>
        <taxon>Bacteria</taxon>
        <taxon>Pseudomonadati</taxon>
        <taxon>Pseudomonadota</taxon>
        <taxon>Alphaproteobacteria</taxon>
        <taxon>Hyphomicrobiales</taxon>
        <taxon>Tepidamorphaceae</taxon>
        <taxon>Lutibaculum</taxon>
    </lineage>
</organism>
<dbReference type="PANTHER" id="PTHR12227:SF0">
    <property type="entry name" value="GLYCERATE KINASE"/>
    <property type="match status" value="1"/>
</dbReference>
<dbReference type="OrthoDB" id="9766552at2"/>
<dbReference type="STRING" id="631454.N177_3171"/>
<evidence type="ECO:0000259" key="1">
    <source>
        <dbReference type="Pfam" id="PF05161"/>
    </source>
</evidence>
<dbReference type="EC" id="2.7.1.-" evidence="3"/>
<name>V4T997_9HYPH</name>
<accession>V4T997</accession>
<dbReference type="RefSeq" id="WP_023433290.1">
    <property type="nucleotide sequence ID" value="NZ_AWXZ01000039.1"/>
</dbReference>
<dbReference type="InterPro" id="IPR007835">
    <property type="entry name" value="MOFRL"/>
</dbReference>
<dbReference type="InterPro" id="IPR037035">
    <property type="entry name" value="GK-like_C_sf"/>
</dbReference>
<dbReference type="PANTHER" id="PTHR12227">
    <property type="entry name" value="GLYCERATE KINASE"/>
    <property type="match status" value="1"/>
</dbReference>
<proteinExistence type="predicted"/>
<dbReference type="InterPro" id="IPR038614">
    <property type="entry name" value="GK_N_sf"/>
</dbReference>
<gene>
    <name evidence="3" type="ORF">N177_3171</name>
</gene>
<evidence type="ECO:0000259" key="2">
    <source>
        <dbReference type="Pfam" id="PF13660"/>
    </source>
</evidence>
<dbReference type="GO" id="GO:0005737">
    <property type="term" value="C:cytoplasm"/>
    <property type="evidence" value="ECO:0007669"/>
    <property type="project" value="TreeGrafter"/>
</dbReference>
<dbReference type="GO" id="GO:0008887">
    <property type="term" value="F:glycerate kinase activity"/>
    <property type="evidence" value="ECO:0007669"/>
    <property type="project" value="InterPro"/>
</dbReference>